<dbReference type="EMBL" id="LN835296">
    <property type="protein sequence ID" value="CRG98492.1"/>
    <property type="molecule type" value="Genomic_DNA"/>
</dbReference>
<feature type="transmembrane region" description="Helical" evidence="5">
    <location>
        <begin position="675"/>
        <end position="695"/>
    </location>
</feature>
<evidence type="ECO:0000256" key="2">
    <source>
        <dbReference type="ARBA" id="ARBA00022692"/>
    </source>
</evidence>
<feature type="transmembrane region" description="Helical" evidence="5">
    <location>
        <begin position="257"/>
        <end position="275"/>
    </location>
</feature>
<dbReference type="GO" id="GO:0005789">
    <property type="term" value="C:endoplasmic reticulum membrane"/>
    <property type="evidence" value="ECO:0007669"/>
    <property type="project" value="TreeGrafter"/>
</dbReference>
<keyword evidence="4 5" id="KW-0472">Membrane</keyword>
<dbReference type="GO" id="GO:0032934">
    <property type="term" value="F:sterol binding"/>
    <property type="evidence" value="ECO:0007669"/>
    <property type="project" value="TreeGrafter"/>
</dbReference>
<evidence type="ECO:0000313" key="8">
    <source>
        <dbReference type="Proteomes" id="UP000220158"/>
    </source>
</evidence>
<reference evidence="7 8" key="1">
    <citation type="submission" date="2015-04" db="EMBL/GenBank/DDBJ databases">
        <authorList>
            <consortium name="Pathogen Informatics"/>
        </authorList>
    </citation>
    <scope>NUCLEOTIDE SEQUENCE [LARGE SCALE GENOMIC DNA]</scope>
    <source>
        <strain evidence="7 8">SGS1</strain>
    </source>
</reference>
<dbReference type="InterPro" id="IPR004182">
    <property type="entry name" value="GRAM"/>
</dbReference>
<organism evidence="7 8">
    <name type="scientific">Plasmodium relictum</name>
    <dbReference type="NCBI Taxonomy" id="85471"/>
    <lineage>
        <taxon>Eukaryota</taxon>
        <taxon>Sar</taxon>
        <taxon>Alveolata</taxon>
        <taxon>Apicomplexa</taxon>
        <taxon>Aconoidasida</taxon>
        <taxon>Haemosporida</taxon>
        <taxon>Plasmodiidae</taxon>
        <taxon>Plasmodium</taxon>
        <taxon>Plasmodium (Haemamoeba)</taxon>
    </lineage>
</organism>
<dbReference type="OMA" id="PFHDFVT"/>
<sequence>MSYLLRSRNNLIINSSNVFENKPLRIEISNFYKIKNYNIEFPPNESNSEEENLSDNEYLKIKKQIRKRHNDMHGDQSVSYCDSGFSKEKSFFGNTSKLKRNLEIDRSVIASDYQINKKSFAELQDKIEEDKEEEYENSTDIFNDNPSSDELSEDVLNMIRKKYDEKKSKNLKIKKNQYLLEDSDVSSEVSKQRYKKDKNNTKKIIQSNNISTQCPFSENDNHICSNIDKEDLNLIMQNSINNYNCALSKKILIQGKIFITFDSIYFISLFNVLFFKNSVIRIKYKDIKSVEKLTVLHFIPNSLKIITKYKTFIFMSFVHRDHAYDLITDMVKENRNTKEIPKKGIVFHIREDKDDDDYNSNSEESKNEYKFRDKIKCLKREELFPKLDNEENRLHIETRNGYLELNIDIEEKQILELNNYVNCKKHINSLYVNKNFKNIFLELFAKFDNDNPLVRTVLDKKATDLSYDKFESLDKIFQKKKCLKYESIYNILLFDDGKKIFGLPERSNVKEIINFFFFKNIISIQKSNILLCKVPLAGCFRTIITININNLEEISNSTQIDFLYDIEFLKSTFFKSKIEGNTLPKLEETVISLKEYTENSIYKKFNKNKIKKKDILIDDKNYGIQKALVSPHSSNDNINKNSKMMKLDDQFTYLETHFKWLNDLSYHRGGKKHTYIYYINIFTFNSYIYILHVLYYN</sequence>
<dbReference type="InterPro" id="IPR051482">
    <property type="entry name" value="Cholesterol_transport"/>
</dbReference>
<dbReference type="GO" id="GO:0032366">
    <property type="term" value="P:intracellular sterol transport"/>
    <property type="evidence" value="ECO:0007669"/>
    <property type="project" value="TreeGrafter"/>
</dbReference>
<evidence type="ECO:0000313" key="7">
    <source>
        <dbReference type="EMBL" id="CRG98492.1"/>
    </source>
</evidence>
<accession>A0A1J1H1E0</accession>
<evidence type="ECO:0000256" key="5">
    <source>
        <dbReference type="SAM" id="Phobius"/>
    </source>
</evidence>
<comment type="subcellular location">
    <subcellularLocation>
        <location evidence="1">Membrane</location>
        <topology evidence="1">Single-pass membrane protein</topology>
    </subcellularLocation>
</comment>
<evidence type="ECO:0000259" key="6">
    <source>
        <dbReference type="PROSITE" id="PS51778"/>
    </source>
</evidence>
<proteinExistence type="predicted"/>
<dbReference type="GeneID" id="39734393"/>
<gene>
    <name evidence="7" type="ORF">PRELSG_0114300</name>
</gene>
<dbReference type="GO" id="GO:0140268">
    <property type="term" value="C:endoplasmic reticulum-plasma membrane contact site"/>
    <property type="evidence" value="ECO:0007669"/>
    <property type="project" value="TreeGrafter"/>
</dbReference>
<feature type="domain" description="VASt" evidence="6">
    <location>
        <begin position="422"/>
        <end position="594"/>
    </location>
</feature>
<dbReference type="PANTHER" id="PTHR23319:SF4">
    <property type="entry name" value="GRAM DOMAIN CONTAINING 1B, ISOFORM E"/>
    <property type="match status" value="1"/>
</dbReference>
<keyword evidence="3 5" id="KW-1133">Transmembrane helix</keyword>
<dbReference type="Gene3D" id="2.30.29.30">
    <property type="entry name" value="Pleckstrin-homology domain (PH domain)/Phosphotyrosine-binding domain (PTB)"/>
    <property type="match status" value="1"/>
</dbReference>
<dbReference type="VEuPathDB" id="PlasmoDB:PRELSG_0114300"/>
<dbReference type="GO" id="GO:0120015">
    <property type="term" value="F:sterol transfer activity"/>
    <property type="evidence" value="ECO:0007669"/>
    <property type="project" value="TreeGrafter"/>
</dbReference>
<evidence type="ECO:0000256" key="4">
    <source>
        <dbReference type="ARBA" id="ARBA00023136"/>
    </source>
</evidence>
<evidence type="ECO:0000256" key="3">
    <source>
        <dbReference type="ARBA" id="ARBA00022989"/>
    </source>
</evidence>
<dbReference type="GO" id="GO:0005886">
    <property type="term" value="C:plasma membrane"/>
    <property type="evidence" value="ECO:0007669"/>
    <property type="project" value="TreeGrafter"/>
</dbReference>
<dbReference type="OrthoDB" id="2162691at2759"/>
<dbReference type="InterPro" id="IPR031968">
    <property type="entry name" value="VASt"/>
</dbReference>
<evidence type="ECO:0000256" key="1">
    <source>
        <dbReference type="ARBA" id="ARBA00004167"/>
    </source>
</evidence>
<dbReference type="PROSITE" id="PS51778">
    <property type="entry name" value="VAST"/>
    <property type="match status" value="1"/>
</dbReference>
<dbReference type="PANTHER" id="PTHR23319">
    <property type="entry name" value="GRAM DOMAIN CONTAINING 1B, ISOFORM E"/>
    <property type="match status" value="1"/>
</dbReference>
<protein>
    <recommendedName>
        <fullName evidence="6">VASt domain-containing protein</fullName>
    </recommendedName>
</protein>
<dbReference type="KEGG" id="prel:PRELSG_0114300"/>
<name>A0A1J1H1E0_PLARL</name>
<keyword evidence="2 5" id="KW-0812">Transmembrane</keyword>
<dbReference type="RefSeq" id="XP_028531502.1">
    <property type="nucleotide sequence ID" value="XM_028679445.1"/>
</dbReference>
<dbReference type="Proteomes" id="UP000220158">
    <property type="component" value="Chromosome 1"/>
</dbReference>
<dbReference type="InterPro" id="IPR011993">
    <property type="entry name" value="PH-like_dom_sf"/>
</dbReference>
<dbReference type="AlphaFoldDB" id="A0A1J1H1E0"/>
<dbReference type="Pfam" id="PF02893">
    <property type="entry name" value="GRAM"/>
    <property type="match status" value="1"/>
</dbReference>
<keyword evidence="8" id="KW-1185">Reference proteome</keyword>